<protein>
    <submittedName>
        <fullName evidence="1">Uncharacterized protein</fullName>
    </submittedName>
</protein>
<sequence>MNKKILVFFVFILLLGVFIFSSYTKQTDIENEYNGIIYSLDSNFEKKTSILLKGKLYKSSLGKGKFVGEIIVDNDISHDLYMEEERNKSYFGVITSVNGGYTKTIGTVFISSDFNSIWGNFEKIDKRYNISSYIAGPAKNKEEGNKIAQEIMQR</sequence>
<dbReference type="Proteomes" id="UP000243739">
    <property type="component" value="Unassembled WGS sequence"/>
</dbReference>
<evidence type="ECO:0000313" key="1">
    <source>
        <dbReference type="EMBL" id="OEF99162.1"/>
    </source>
</evidence>
<organism evidence="1 2">
    <name type="scientific">Vulcanibacillus modesticaldus</name>
    <dbReference type="NCBI Taxonomy" id="337097"/>
    <lineage>
        <taxon>Bacteria</taxon>
        <taxon>Bacillati</taxon>
        <taxon>Bacillota</taxon>
        <taxon>Bacilli</taxon>
        <taxon>Bacillales</taxon>
        <taxon>Bacillaceae</taxon>
        <taxon>Vulcanibacillus</taxon>
    </lineage>
</organism>
<gene>
    <name evidence="1" type="ORF">BHF71_10025</name>
</gene>
<proteinExistence type="predicted"/>
<dbReference type="OrthoDB" id="2615845at2"/>
<name>A0A1D2YTY1_9BACI</name>
<reference evidence="1 2" key="1">
    <citation type="submission" date="2016-09" db="EMBL/GenBank/DDBJ databases">
        <title>Draft genome sequence for the type strain of Vulcanibacillus modesticaldus BR, a strictly anaerobic, moderately thermophilic, and nitrate-reducing bacterium from deep sea-hydrothermal vents of the Mid-Atlantic Ridge.</title>
        <authorList>
            <person name="Abin C.A."/>
            <person name="Hollibaugh J.T."/>
        </authorList>
    </citation>
    <scope>NUCLEOTIDE SEQUENCE [LARGE SCALE GENOMIC DNA]</scope>
    <source>
        <strain evidence="1 2">BR</strain>
    </source>
</reference>
<dbReference type="RefSeq" id="WP_069656979.1">
    <property type="nucleotide sequence ID" value="NZ_MIJF01000032.1"/>
</dbReference>
<accession>A0A1D2YTY1</accession>
<dbReference type="EMBL" id="MIJF01000032">
    <property type="protein sequence ID" value="OEF99162.1"/>
    <property type="molecule type" value="Genomic_DNA"/>
</dbReference>
<comment type="caution">
    <text evidence="1">The sequence shown here is derived from an EMBL/GenBank/DDBJ whole genome shotgun (WGS) entry which is preliminary data.</text>
</comment>
<dbReference type="AlphaFoldDB" id="A0A1D2YTY1"/>
<keyword evidence="2" id="KW-1185">Reference proteome</keyword>
<evidence type="ECO:0000313" key="2">
    <source>
        <dbReference type="Proteomes" id="UP000243739"/>
    </source>
</evidence>